<sequence length="458" mass="49593">MTTLHADKARSRRRFHALAMPLLLAAAACLAPVGQADAGELDALFKRTAKRLKDEALRNAEDATRRPAQQAANEKPASTATPSAQSVGVAWNAPRADTRIGGVPQLRWLQPGHGRKFIPAEGAPQQVIAVNPYLSPEKPFFGTMDGLQCAADGSLVLAGEGGLDVAGGVAGTGWWRIAPDGAITPLVTRPDGSRHTVFPSPNFSLAPDGTLLVSSREAVLRVTPDGRARPVASVMDRPGMPVLDPSGNVWVSDRQRCELLRIAPDGRRTTVVGNDQGTCGEKAPEDRINVDNIAWDPVHGELVAGGGLIAAHPTHDMRITLWRIRPDGQARRVYYTLKAGRSPVGQNIDTIWALTVDDQGRIVVATRLLEDNARRQIMRLDESRGRLVVLSGQSFARSGSFDDYRPGHDEAPYDGPAAHASFRASKNICYGPDRTLFVLDEHQVRRFDTDGSVRTWAY</sequence>
<evidence type="ECO:0000256" key="1">
    <source>
        <dbReference type="SAM" id="MobiDB-lite"/>
    </source>
</evidence>
<gene>
    <name evidence="3" type="ORF">WQ53_09630</name>
</gene>
<evidence type="ECO:0000313" key="4">
    <source>
        <dbReference type="Proteomes" id="UP000033067"/>
    </source>
</evidence>
<dbReference type="KEGG" id="psuw:WQ53_09630"/>
<dbReference type="AlphaFoldDB" id="A0A0E3Z1Z9"/>
<name>A0A0E3Z1Z9_9GAMM</name>
<feature type="compositionally biased region" description="Polar residues" evidence="1">
    <location>
        <begin position="70"/>
        <end position="86"/>
    </location>
</feature>
<dbReference type="EMBL" id="CP011144">
    <property type="protein sequence ID" value="AKC86972.1"/>
    <property type="molecule type" value="Genomic_DNA"/>
</dbReference>
<organism evidence="3 4">
    <name type="scientific">Pseudoxanthomonas suwonensis</name>
    <dbReference type="NCBI Taxonomy" id="314722"/>
    <lineage>
        <taxon>Bacteria</taxon>
        <taxon>Pseudomonadati</taxon>
        <taxon>Pseudomonadota</taxon>
        <taxon>Gammaproteobacteria</taxon>
        <taxon>Lysobacterales</taxon>
        <taxon>Lysobacteraceae</taxon>
        <taxon>Pseudoxanthomonas</taxon>
    </lineage>
</organism>
<dbReference type="OrthoDB" id="6950397at2"/>
<dbReference type="SUPFAM" id="SSF101898">
    <property type="entry name" value="NHL repeat"/>
    <property type="match status" value="1"/>
</dbReference>
<protein>
    <recommendedName>
        <fullName evidence="5">NHL repeat containing protein</fullName>
    </recommendedName>
</protein>
<accession>A0A0E3Z1Z9</accession>
<evidence type="ECO:0000313" key="3">
    <source>
        <dbReference type="EMBL" id="AKC86972.1"/>
    </source>
</evidence>
<dbReference type="RefSeq" id="WP_052631957.1">
    <property type="nucleotide sequence ID" value="NZ_CP011144.1"/>
</dbReference>
<dbReference type="Proteomes" id="UP000033067">
    <property type="component" value="Chromosome"/>
</dbReference>
<feature type="signal peptide" evidence="2">
    <location>
        <begin position="1"/>
        <end position="38"/>
    </location>
</feature>
<reference evidence="3 4" key="1">
    <citation type="journal article" date="2015" name="Genome Announc.">
        <title>Complete Genome Sequence of Pseudoxanthomonas suwonensis Strain J1, a Cellulose-Degrading Bacterium Isolated from Leaf- and Wood-Enriched Soil.</title>
        <authorList>
            <person name="Hou L."/>
            <person name="Jiang J."/>
            <person name="Xu Z."/>
            <person name="Zhou Y."/>
            <person name="Leung F.C."/>
        </authorList>
    </citation>
    <scope>NUCLEOTIDE SEQUENCE [LARGE SCALE GENOMIC DNA]</scope>
    <source>
        <strain evidence="3 4">J1</strain>
    </source>
</reference>
<keyword evidence="4" id="KW-1185">Reference proteome</keyword>
<feature type="chain" id="PRO_5002416178" description="NHL repeat containing protein" evidence="2">
    <location>
        <begin position="39"/>
        <end position="458"/>
    </location>
</feature>
<dbReference type="Gene3D" id="2.120.10.30">
    <property type="entry name" value="TolB, C-terminal domain"/>
    <property type="match status" value="1"/>
</dbReference>
<keyword evidence="2" id="KW-0732">Signal</keyword>
<proteinExistence type="predicted"/>
<dbReference type="InterPro" id="IPR011042">
    <property type="entry name" value="6-blade_b-propeller_TolB-like"/>
</dbReference>
<feature type="region of interest" description="Disordered" evidence="1">
    <location>
        <begin position="57"/>
        <end position="89"/>
    </location>
</feature>
<dbReference type="PATRIC" id="fig|314722.6.peg.2066"/>
<evidence type="ECO:0000256" key="2">
    <source>
        <dbReference type="SAM" id="SignalP"/>
    </source>
</evidence>
<evidence type="ECO:0008006" key="5">
    <source>
        <dbReference type="Google" id="ProtNLM"/>
    </source>
</evidence>